<dbReference type="GO" id="GO:0005777">
    <property type="term" value="C:peroxisome"/>
    <property type="evidence" value="ECO:0007669"/>
    <property type="project" value="TreeGrafter"/>
</dbReference>
<evidence type="ECO:0000313" key="5">
    <source>
        <dbReference type="Proteomes" id="UP001374579"/>
    </source>
</evidence>
<protein>
    <recommendedName>
        <fullName evidence="1">Fatty acyl-CoA reductase</fullName>
        <ecNumber evidence="1">1.2.1.84</ecNumber>
    </recommendedName>
</protein>
<evidence type="ECO:0000256" key="2">
    <source>
        <dbReference type="SAM" id="MobiDB-lite"/>
    </source>
</evidence>
<evidence type="ECO:0000259" key="3">
    <source>
        <dbReference type="Pfam" id="PF07993"/>
    </source>
</evidence>
<dbReference type="PANTHER" id="PTHR11011:SF45">
    <property type="entry name" value="FATTY ACYL-COA REDUCTASE CG8306-RELATED"/>
    <property type="match status" value="1"/>
</dbReference>
<comment type="similarity">
    <text evidence="1">Belongs to the fatty acyl-CoA reductase family.</text>
</comment>
<feature type="domain" description="Thioester reductase (TE)" evidence="3">
    <location>
        <begin position="50"/>
        <end position="157"/>
    </location>
</feature>
<keyword evidence="1" id="KW-0521">NADP</keyword>
<keyword evidence="5" id="KW-1185">Reference proteome</keyword>
<proteinExistence type="inferred from homology"/>
<dbReference type="PANTHER" id="PTHR11011">
    <property type="entry name" value="MALE STERILITY PROTEIN 2-RELATED"/>
    <property type="match status" value="1"/>
</dbReference>
<dbReference type="Gene3D" id="3.40.50.720">
    <property type="entry name" value="NAD(P)-binding Rossmann-like Domain"/>
    <property type="match status" value="1"/>
</dbReference>
<dbReference type="InterPro" id="IPR036291">
    <property type="entry name" value="NAD(P)-bd_dom_sf"/>
</dbReference>
<dbReference type="AlphaFoldDB" id="A0AAN9B9A7"/>
<comment type="function">
    <text evidence="1">Catalyzes the reduction of fatty acyl-CoA to fatty alcohols.</text>
</comment>
<sequence>MEQSERLTAERTEVKSFHPTNHKTDAAAAKSSFSGELTVPKFYTGKTVFLTGATGFVGKVLIEKLLRCCPGIRTIYCLIRPKNNQGIHQRLSELTDSKLFDKVRKEQPDFERKIMPVCGDVIQPELGISEHDRQTLEREVHIVFHSAATIKFDETLRLVCVSPLSPTTTHTPSFDWKIRHEQDRSPTRHRRPEMSVGE</sequence>
<dbReference type="InterPro" id="IPR013120">
    <property type="entry name" value="FAR_NAD-bd"/>
</dbReference>
<evidence type="ECO:0000313" key="4">
    <source>
        <dbReference type="EMBL" id="KAK7099520.1"/>
    </source>
</evidence>
<organism evidence="4 5">
    <name type="scientific">Littorina saxatilis</name>
    <dbReference type="NCBI Taxonomy" id="31220"/>
    <lineage>
        <taxon>Eukaryota</taxon>
        <taxon>Metazoa</taxon>
        <taxon>Spiralia</taxon>
        <taxon>Lophotrochozoa</taxon>
        <taxon>Mollusca</taxon>
        <taxon>Gastropoda</taxon>
        <taxon>Caenogastropoda</taxon>
        <taxon>Littorinimorpha</taxon>
        <taxon>Littorinoidea</taxon>
        <taxon>Littorinidae</taxon>
        <taxon>Littorina</taxon>
    </lineage>
</organism>
<comment type="caution">
    <text evidence="4">The sequence shown here is derived from an EMBL/GenBank/DDBJ whole genome shotgun (WGS) entry which is preliminary data.</text>
</comment>
<keyword evidence="1" id="KW-0443">Lipid metabolism</keyword>
<dbReference type="EMBL" id="JBAMIC010000012">
    <property type="protein sequence ID" value="KAK7099520.1"/>
    <property type="molecule type" value="Genomic_DNA"/>
</dbReference>
<comment type="catalytic activity">
    <reaction evidence="1">
        <text>a long-chain fatty acyl-CoA + 2 NADPH + 2 H(+) = a long-chain primary fatty alcohol + 2 NADP(+) + CoA</text>
        <dbReference type="Rhea" id="RHEA:52716"/>
        <dbReference type="ChEBI" id="CHEBI:15378"/>
        <dbReference type="ChEBI" id="CHEBI:57287"/>
        <dbReference type="ChEBI" id="CHEBI:57783"/>
        <dbReference type="ChEBI" id="CHEBI:58349"/>
        <dbReference type="ChEBI" id="CHEBI:77396"/>
        <dbReference type="ChEBI" id="CHEBI:83139"/>
        <dbReference type="EC" id="1.2.1.84"/>
    </reaction>
</comment>
<dbReference type="GO" id="GO:0102965">
    <property type="term" value="F:alcohol-forming long-chain fatty acyl-CoA reductase activity"/>
    <property type="evidence" value="ECO:0007669"/>
    <property type="project" value="UniProtKB-EC"/>
</dbReference>
<keyword evidence="1" id="KW-0444">Lipid biosynthesis</keyword>
<accession>A0AAN9B9A7</accession>
<dbReference type="Proteomes" id="UP001374579">
    <property type="component" value="Unassembled WGS sequence"/>
</dbReference>
<dbReference type="GO" id="GO:0080019">
    <property type="term" value="F:alcohol-forming very long-chain fatty acyl-CoA reductase activity"/>
    <property type="evidence" value="ECO:0007669"/>
    <property type="project" value="InterPro"/>
</dbReference>
<dbReference type="SUPFAM" id="SSF51735">
    <property type="entry name" value="NAD(P)-binding Rossmann-fold domains"/>
    <property type="match status" value="1"/>
</dbReference>
<dbReference type="EC" id="1.2.1.84" evidence="1"/>
<dbReference type="InterPro" id="IPR026055">
    <property type="entry name" value="FAR"/>
</dbReference>
<name>A0AAN9B9A7_9CAEN</name>
<keyword evidence="1" id="KW-0560">Oxidoreductase</keyword>
<reference evidence="4 5" key="1">
    <citation type="submission" date="2024-02" db="EMBL/GenBank/DDBJ databases">
        <title>Chromosome-scale genome assembly of the rough periwinkle Littorina saxatilis.</title>
        <authorList>
            <person name="De Jode A."/>
            <person name="Faria R."/>
            <person name="Formenti G."/>
            <person name="Sims Y."/>
            <person name="Smith T.P."/>
            <person name="Tracey A."/>
            <person name="Wood J.M.D."/>
            <person name="Zagrodzka Z.B."/>
            <person name="Johannesson K."/>
            <person name="Butlin R.K."/>
            <person name="Leder E.H."/>
        </authorList>
    </citation>
    <scope>NUCLEOTIDE SEQUENCE [LARGE SCALE GENOMIC DNA]</scope>
    <source>
        <strain evidence="4">Snail1</strain>
        <tissue evidence="4">Muscle</tissue>
    </source>
</reference>
<feature type="region of interest" description="Disordered" evidence="2">
    <location>
        <begin position="167"/>
        <end position="198"/>
    </location>
</feature>
<dbReference type="GO" id="GO:0035336">
    <property type="term" value="P:long-chain fatty-acyl-CoA metabolic process"/>
    <property type="evidence" value="ECO:0007669"/>
    <property type="project" value="TreeGrafter"/>
</dbReference>
<feature type="compositionally biased region" description="Basic and acidic residues" evidence="2">
    <location>
        <begin position="176"/>
        <end position="186"/>
    </location>
</feature>
<dbReference type="Pfam" id="PF07993">
    <property type="entry name" value="NAD_binding_4"/>
    <property type="match status" value="1"/>
</dbReference>
<gene>
    <name evidence="4" type="ORF">V1264_003648</name>
</gene>
<evidence type="ECO:0000256" key="1">
    <source>
        <dbReference type="RuleBase" id="RU363097"/>
    </source>
</evidence>